<organism evidence="3 4">
    <name type="scientific">Catellatospora coxensis</name>
    <dbReference type="NCBI Taxonomy" id="310354"/>
    <lineage>
        <taxon>Bacteria</taxon>
        <taxon>Bacillati</taxon>
        <taxon>Actinomycetota</taxon>
        <taxon>Actinomycetes</taxon>
        <taxon>Micromonosporales</taxon>
        <taxon>Micromonosporaceae</taxon>
        <taxon>Catellatospora</taxon>
    </lineage>
</organism>
<protein>
    <recommendedName>
        <fullName evidence="5">Lipoprotein</fullName>
    </recommendedName>
</protein>
<dbReference type="AlphaFoldDB" id="A0A8J3KZU6"/>
<dbReference type="PROSITE" id="PS51257">
    <property type="entry name" value="PROKAR_LIPOPROTEIN"/>
    <property type="match status" value="1"/>
</dbReference>
<reference evidence="3 4" key="1">
    <citation type="submission" date="2021-01" db="EMBL/GenBank/DDBJ databases">
        <title>Whole genome shotgun sequence of Catellatospora coxensis NBRC 107359.</title>
        <authorList>
            <person name="Komaki H."/>
            <person name="Tamura T."/>
        </authorList>
    </citation>
    <scope>NUCLEOTIDE SEQUENCE [LARGE SCALE GENOMIC DNA]</scope>
    <source>
        <strain evidence="3 4">NBRC 107359</strain>
    </source>
</reference>
<evidence type="ECO:0000256" key="1">
    <source>
        <dbReference type="SAM" id="MobiDB-lite"/>
    </source>
</evidence>
<accession>A0A8J3KZU6</accession>
<comment type="caution">
    <text evidence="3">The sequence shown here is derived from an EMBL/GenBank/DDBJ whole genome shotgun (WGS) entry which is preliminary data.</text>
</comment>
<name>A0A8J3KZU6_9ACTN</name>
<feature type="region of interest" description="Disordered" evidence="1">
    <location>
        <begin position="30"/>
        <end position="63"/>
    </location>
</feature>
<dbReference type="Proteomes" id="UP000630887">
    <property type="component" value="Unassembled WGS sequence"/>
</dbReference>
<proteinExistence type="predicted"/>
<gene>
    <name evidence="3" type="ORF">Cco03nite_59230</name>
</gene>
<feature type="signal peptide" evidence="2">
    <location>
        <begin position="1"/>
        <end position="29"/>
    </location>
</feature>
<keyword evidence="2" id="KW-0732">Signal</keyword>
<keyword evidence="4" id="KW-1185">Reference proteome</keyword>
<evidence type="ECO:0000256" key="2">
    <source>
        <dbReference type="SAM" id="SignalP"/>
    </source>
</evidence>
<dbReference type="EMBL" id="BONI01000060">
    <property type="protein sequence ID" value="GIG09223.1"/>
    <property type="molecule type" value="Genomic_DNA"/>
</dbReference>
<evidence type="ECO:0000313" key="3">
    <source>
        <dbReference type="EMBL" id="GIG09223.1"/>
    </source>
</evidence>
<evidence type="ECO:0000313" key="4">
    <source>
        <dbReference type="Proteomes" id="UP000630887"/>
    </source>
</evidence>
<evidence type="ECO:0008006" key="5">
    <source>
        <dbReference type="Google" id="ProtNLM"/>
    </source>
</evidence>
<feature type="chain" id="PRO_5035179842" description="Lipoprotein" evidence="2">
    <location>
        <begin position="30"/>
        <end position="209"/>
    </location>
</feature>
<dbReference type="RefSeq" id="WP_203695958.1">
    <property type="nucleotide sequence ID" value="NZ_BAAALC010000056.1"/>
</dbReference>
<sequence length="209" mass="21870">MNSFRFTGRAFAALLIAAALTGCAGQEKAADEAAAPPPTLDGAGTPGCGLARPTPSPIETAGSTMWPTSASLDDVLGRIGVAGEGRFAEHFAGLEVVPEKGHAIVYRVPSADFDAFVTREAGNECVYLRDAAFGRATLQTLADRVINDSAYWRKQNIQINSTSAGNDGTGVTVGVLPADVARARAELPKRYGTAVPIIIEEQEPITPAW</sequence>